<evidence type="ECO:0000256" key="1">
    <source>
        <dbReference type="ARBA" id="ARBA00023235"/>
    </source>
</evidence>
<name>A0A1X7DST0_9HYPH</name>
<dbReference type="PANTHER" id="PTHR43489:SF13">
    <property type="entry name" value="HYDROXYPYRUVATE ISOMERASE"/>
    <property type="match status" value="1"/>
</dbReference>
<dbReference type="InterPro" id="IPR013022">
    <property type="entry name" value="Xyl_isomerase-like_TIM-brl"/>
</dbReference>
<evidence type="ECO:0000313" key="5">
    <source>
        <dbReference type="EMBL" id="SMF21094.1"/>
    </source>
</evidence>
<organism evidence="5 6">
    <name type="scientific">Xaviernesmea oryzae</name>
    <dbReference type="NCBI Taxonomy" id="464029"/>
    <lineage>
        <taxon>Bacteria</taxon>
        <taxon>Pseudomonadati</taxon>
        <taxon>Pseudomonadota</taxon>
        <taxon>Alphaproteobacteria</taxon>
        <taxon>Hyphomicrobiales</taxon>
        <taxon>Rhizobiaceae</taxon>
        <taxon>Rhizobium/Agrobacterium group</taxon>
        <taxon>Xaviernesmea</taxon>
    </lineage>
</organism>
<evidence type="ECO:0000256" key="3">
    <source>
        <dbReference type="PIRSR" id="PIRSR006241-50"/>
    </source>
</evidence>
<dbReference type="FunFam" id="3.20.20.150:FF:000007">
    <property type="entry name" value="Hydroxypyruvate isomerase"/>
    <property type="match status" value="1"/>
</dbReference>
<dbReference type="Gene3D" id="3.20.20.150">
    <property type="entry name" value="Divalent-metal-dependent TIM barrel enzymes"/>
    <property type="match status" value="1"/>
</dbReference>
<keyword evidence="1 2" id="KW-0413">Isomerase</keyword>
<dbReference type="InterPro" id="IPR053398">
    <property type="entry name" value="HPT_OtnI_isomerases"/>
</dbReference>
<dbReference type="SUPFAM" id="SSF51658">
    <property type="entry name" value="Xylose isomerase-like"/>
    <property type="match status" value="1"/>
</dbReference>
<reference evidence="6" key="1">
    <citation type="submission" date="2017-04" db="EMBL/GenBank/DDBJ databases">
        <authorList>
            <person name="Varghese N."/>
            <person name="Submissions S."/>
        </authorList>
    </citation>
    <scope>NUCLEOTIDE SEQUENCE [LARGE SCALE GENOMIC DNA]</scope>
    <source>
        <strain evidence="6">B4P</strain>
    </source>
</reference>
<evidence type="ECO:0000313" key="6">
    <source>
        <dbReference type="Proteomes" id="UP000192903"/>
    </source>
</evidence>
<dbReference type="Pfam" id="PF01261">
    <property type="entry name" value="AP_endonuc_2"/>
    <property type="match status" value="1"/>
</dbReference>
<protein>
    <submittedName>
        <fullName evidence="5">Hydroxypyruvate isomerase</fullName>
    </submittedName>
</protein>
<proteinExistence type="inferred from homology"/>
<evidence type="ECO:0000256" key="2">
    <source>
        <dbReference type="PIRNR" id="PIRNR006241"/>
    </source>
</evidence>
<keyword evidence="5" id="KW-0670">Pyruvate</keyword>
<dbReference type="InterPro" id="IPR050417">
    <property type="entry name" value="Sugar_Epim/Isomerase"/>
</dbReference>
<dbReference type="NCBIfam" id="NF043033">
    <property type="entry name" value="OxoTetrIsom"/>
    <property type="match status" value="1"/>
</dbReference>
<dbReference type="OrthoDB" id="9786584at2"/>
<sequence length="265" mass="30024">MLKFNANLTQLYTEYDFLERFAAAAADGFQGVEYRAAYHIPKDVLADCLKSNSLQQVLFNLPLGNWEAGERGIACLPGREDEFRQGLEMAVDYARTLGCPQLNCLAGLKPEGMQDAEVEEVLRGNLRYAAERLAKDGIRLLVEILNRRDNPGCVISSIAKFEEIARRMGSDNLHLQYDFYHLQVMQGDLVRNFERLQPRIAHVQVADNPGRHEPGTGEINYPFIFATLERLGYDGWIGCEYVPKGRTSEGLGWLREFVPHSERVV</sequence>
<feature type="active site" description="Proton donor/acceptor" evidence="3">
    <location>
        <position position="240"/>
    </location>
</feature>
<dbReference type="Proteomes" id="UP000192903">
    <property type="component" value="Unassembled WGS sequence"/>
</dbReference>
<dbReference type="AlphaFoldDB" id="A0A1X7DST0"/>
<feature type="active site" description="Proton donor/acceptor" evidence="3">
    <location>
        <position position="143"/>
    </location>
</feature>
<keyword evidence="6" id="KW-1185">Reference proteome</keyword>
<evidence type="ECO:0000259" key="4">
    <source>
        <dbReference type="Pfam" id="PF01261"/>
    </source>
</evidence>
<gene>
    <name evidence="5" type="ORF">SAMN02982989_5819</name>
</gene>
<dbReference type="STRING" id="464029.SAMN02982989_5819"/>
<dbReference type="EMBL" id="FXAF01000003">
    <property type="protein sequence ID" value="SMF21094.1"/>
    <property type="molecule type" value="Genomic_DNA"/>
</dbReference>
<comment type="similarity">
    <text evidence="2">Belongs to the hyi family.</text>
</comment>
<dbReference type="GO" id="GO:0008903">
    <property type="term" value="F:hydroxypyruvate isomerase activity"/>
    <property type="evidence" value="ECO:0007669"/>
    <property type="project" value="TreeGrafter"/>
</dbReference>
<dbReference type="GO" id="GO:0046487">
    <property type="term" value="P:glyoxylate metabolic process"/>
    <property type="evidence" value="ECO:0007669"/>
    <property type="project" value="TreeGrafter"/>
</dbReference>
<dbReference type="PIRSF" id="PIRSF006241">
    <property type="entry name" value="HyI"/>
    <property type="match status" value="1"/>
</dbReference>
<dbReference type="PANTHER" id="PTHR43489">
    <property type="entry name" value="ISOMERASE"/>
    <property type="match status" value="1"/>
</dbReference>
<feature type="domain" description="Xylose isomerase-like TIM barrel" evidence="4">
    <location>
        <begin position="21"/>
        <end position="256"/>
    </location>
</feature>
<dbReference type="InterPro" id="IPR026040">
    <property type="entry name" value="HyI-like"/>
</dbReference>
<accession>A0A1X7DST0</accession>
<dbReference type="InterPro" id="IPR036237">
    <property type="entry name" value="Xyl_isomerase-like_sf"/>
</dbReference>